<dbReference type="InterPro" id="IPR046342">
    <property type="entry name" value="CBS_dom_sf"/>
</dbReference>
<evidence type="ECO:0000313" key="3">
    <source>
        <dbReference type="EMBL" id="AOU97335.1"/>
    </source>
</evidence>
<sequence>MPTQRLHPHPLQAGTTVAICKTCLPEHVSADNPALDVMTDLQRIKAVTTVDGASLDNAHQRMIHTGVRLLLVLDRNGAVVGLITDRDLMGEKPMTMAAREHISHDQLRVEHIMTSAAEVQVMDMREVERARVSDVVQALREADRQHALVVEHDTHGGPVVRGVFSLSQIGRQMGTELKPSGIAQSVAELEHLIHH</sequence>
<feature type="domain" description="CBS" evidence="2">
    <location>
        <begin position="38"/>
        <end position="98"/>
    </location>
</feature>
<gene>
    <name evidence="3" type="ORF">BI364_04420</name>
</gene>
<dbReference type="AlphaFoldDB" id="A0A1D8ILK4"/>
<name>A0A1D8ILK4_9GAMM</name>
<keyword evidence="1" id="KW-0129">CBS domain</keyword>
<keyword evidence="4" id="KW-1185">Reference proteome</keyword>
<evidence type="ECO:0000259" key="2">
    <source>
        <dbReference type="PROSITE" id="PS51371"/>
    </source>
</evidence>
<dbReference type="KEGG" id="aprs:BI364_04420"/>
<accession>A0A1D8ILK4</accession>
<dbReference type="InterPro" id="IPR000644">
    <property type="entry name" value="CBS_dom"/>
</dbReference>
<dbReference type="RefSeq" id="WP_070077722.1">
    <property type="nucleotide sequence ID" value="NZ_CP017415.1"/>
</dbReference>
<organism evidence="3 4">
    <name type="scientific">Acidihalobacter yilgarnensis</name>
    <dbReference type="NCBI Taxonomy" id="2819280"/>
    <lineage>
        <taxon>Bacteria</taxon>
        <taxon>Pseudomonadati</taxon>
        <taxon>Pseudomonadota</taxon>
        <taxon>Gammaproteobacteria</taxon>
        <taxon>Chromatiales</taxon>
        <taxon>Ectothiorhodospiraceae</taxon>
        <taxon>Acidihalobacter</taxon>
    </lineage>
</organism>
<dbReference type="EMBL" id="CP017415">
    <property type="protein sequence ID" value="AOU97335.1"/>
    <property type="molecule type" value="Genomic_DNA"/>
</dbReference>
<evidence type="ECO:0000313" key="4">
    <source>
        <dbReference type="Proteomes" id="UP000095401"/>
    </source>
</evidence>
<dbReference type="SUPFAM" id="SSF54631">
    <property type="entry name" value="CBS-domain pair"/>
    <property type="match status" value="1"/>
</dbReference>
<evidence type="ECO:0000256" key="1">
    <source>
        <dbReference type="PROSITE-ProRule" id="PRU00703"/>
    </source>
</evidence>
<dbReference type="Gene3D" id="3.10.580.10">
    <property type="entry name" value="CBS-domain"/>
    <property type="match status" value="1"/>
</dbReference>
<dbReference type="Proteomes" id="UP000095401">
    <property type="component" value="Chromosome"/>
</dbReference>
<protein>
    <recommendedName>
        <fullName evidence="2">CBS domain-containing protein</fullName>
    </recommendedName>
</protein>
<reference evidence="4" key="1">
    <citation type="submission" date="2016-09" db="EMBL/GenBank/DDBJ databases">
        <title>Acidihalobacter prosperus F5.</title>
        <authorList>
            <person name="Khaleque H.N."/>
            <person name="Ramsay J.P."/>
            <person name="Kaksonen A.H."/>
            <person name="Boxall N.J."/>
            <person name="Watkin E.L.J."/>
        </authorList>
    </citation>
    <scope>NUCLEOTIDE SEQUENCE [LARGE SCALE GENOMIC DNA]</scope>
    <source>
        <strain evidence="4">F5</strain>
    </source>
</reference>
<proteinExistence type="predicted"/>
<dbReference type="PROSITE" id="PS51371">
    <property type="entry name" value="CBS"/>
    <property type="match status" value="1"/>
</dbReference>
<dbReference type="Pfam" id="PF00571">
    <property type="entry name" value="CBS"/>
    <property type="match status" value="1"/>
</dbReference>